<evidence type="ECO:0000256" key="19">
    <source>
        <dbReference type="RuleBase" id="RU004335"/>
    </source>
</evidence>
<dbReference type="VEuPathDB" id="FungiDB:KRP23_1826"/>
<keyword evidence="15" id="KW-0624">Polysaccharide degradation</keyword>
<dbReference type="InterPro" id="IPR017853">
    <property type="entry name" value="GH"/>
</dbReference>
<dbReference type="InterPro" id="IPR000490">
    <property type="entry name" value="Glyco_hydro_17"/>
</dbReference>
<dbReference type="Pfam" id="PF00332">
    <property type="entry name" value="Glyco_hydro_17"/>
    <property type="match status" value="1"/>
</dbReference>
<evidence type="ECO:0000256" key="5">
    <source>
        <dbReference type="ARBA" id="ARBA00012780"/>
    </source>
</evidence>
<evidence type="ECO:0000256" key="12">
    <source>
        <dbReference type="ARBA" id="ARBA00023180"/>
    </source>
</evidence>
<dbReference type="EnsemblProtists" id="Phyra74255">
    <property type="protein sequence ID" value="Phyra74255"/>
    <property type="gene ID" value="Phyra74255"/>
</dbReference>
<evidence type="ECO:0000256" key="9">
    <source>
        <dbReference type="ARBA" id="ARBA00022729"/>
    </source>
</evidence>
<feature type="region of interest" description="Disordered" evidence="20">
    <location>
        <begin position="340"/>
        <end position="561"/>
    </location>
</feature>
<evidence type="ECO:0000256" key="20">
    <source>
        <dbReference type="SAM" id="MobiDB-lite"/>
    </source>
</evidence>
<dbReference type="GO" id="GO:0071555">
    <property type="term" value="P:cell wall organization"/>
    <property type="evidence" value="ECO:0007669"/>
    <property type="project" value="UniProtKB-KW"/>
</dbReference>
<comment type="function">
    <text evidence="16">Glucanases play a role in cell expansion during growth, in cell-cell fusion during mating, and in spore release during sporulation. This enzyme may be involved in beta-glucan degradation. Active on laminarin and lichenan.</text>
</comment>
<dbReference type="InterPro" id="IPR050732">
    <property type="entry name" value="Beta-glucan_modifiers"/>
</dbReference>
<dbReference type="OMA" id="ITRVKAC"/>
<keyword evidence="9 21" id="KW-0732">Signal</keyword>
<proteinExistence type="inferred from homology"/>
<dbReference type="HOGENOM" id="CLU_022693_2_0_1"/>
<dbReference type="PRINTS" id="PR01217">
    <property type="entry name" value="PRICHEXTENSN"/>
</dbReference>
<dbReference type="OrthoDB" id="77201at2759"/>
<evidence type="ECO:0000256" key="6">
    <source>
        <dbReference type="ARBA" id="ARBA00022475"/>
    </source>
</evidence>
<dbReference type="GO" id="GO:0000272">
    <property type="term" value="P:polysaccharide catabolic process"/>
    <property type="evidence" value="ECO:0007669"/>
    <property type="project" value="UniProtKB-KW"/>
</dbReference>
<evidence type="ECO:0000256" key="21">
    <source>
        <dbReference type="SAM" id="SignalP"/>
    </source>
</evidence>
<keyword evidence="7" id="KW-0134">Cell wall</keyword>
<keyword evidence="6" id="KW-1003">Cell membrane</keyword>
<dbReference type="VEuPathDB" id="FungiDB:KRP22_11393"/>
<keyword evidence="14" id="KW-0961">Cell wall biogenesis/degradation</keyword>
<evidence type="ECO:0000256" key="16">
    <source>
        <dbReference type="ARBA" id="ARBA00037649"/>
    </source>
</evidence>
<comment type="similarity">
    <text evidence="4 19">Belongs to the glycosyl hydrolase 17 family.</text>
</comment>
<evidence type="ECO:0000256" key="3">
    <source>
        <dbReference type="ARBA" id="ARBA00004236"/>
    </source>
</evidence>
<name>H3GEZ8_PHYRM</name>
<dbReference type="GO" id="GO:0005886">
    <property type="term" value="C:plasma membrane"/>
    <property type="evidence" value="ECO:0007669"/>
    <property type="project" value="UniProtKB-SubCell"/>
</dbReference>
<evidence type="ECO:0000256" key="14">
    <source>
        <dbReference type="ARBA" id="ARBA00023316"/>
    </source>
</evidence>
<dbReference type="PANTHER" id="PTHR16631">
    <property type="entry name" value="GLUCAN 1,3-BETA-GLUCOSIDASE"/>
    <property type="match status" value="1"/>
</dbReference>
<evidence type="ECO:0000256" key="2">
    <source>
        <dbReference type="ARBA" id="ARBA00004191"/>
    </source>
</evidence>
<evidence type="ECO:0000256" key="4">
    <source>
        <dbReference type="ARBA" id="ARBA00008773"/>
    </source>
</evidence>
<evidence type="ECO:0000256" key="7">
    <source>
        <dbReference type="ARBA" id="ARBA00022512"/>
    </source>
</evidence>
<keyword evidence="12" id="KW-0325">Glycoprotein</keyword>
<feature type="compositionally biased region" description="Low complexity" evidence="20">
    <location>
        <begin position="295"/>
        <end position="322"/>
    </location>
</feature>
<keyword evidence="11" id="KW-0472">Membrane</keyword>
<organism evidence="22 23">
    <name type="scientific">Phytophthora ramorum</name>
    <name type="common">Sudden oak death agent</name>
    <dbReference type="NCBI Taxonomy" id="164328"/>
    <lineage>
        <taxon>Eukaryota</taxon>
        <taxon>Sar</taxon>
        <taxon>Stramenopiles</taxon>
        <taxon>Oomycota</taxon>
        <taxon>Peronosporomycetes</taxon>
        <taxon>Peronosporales</taxon>
        <taxon>Peronosporaceae</taxon>
        <taxon>Phytophthora</taxon>
    </lineage>
</organism>
<evidence type="ECO:0000313" key="22">
    <source>
        <dbReference type="EnsemblProtists" id="Phyra74255"/>
    </source>
</evidence>
<dbReference type="Proteomes" id="UP000005238">
    <property type="component" value="Unassembled WGS sequence"/>
</dbReference>
<reference evidence="22" key="2">
    <citation type="submission" date="2015-06" db="UniProtKB">
        <authorList>
            <consortium name="EnsemblProtists"/>
        </authorList>
    </citation>
    <scope>IDENTIFICATION</scope>
    <source>
        <strain evidence="22">Pr102</strain>
    </source>
</reference>
<dbReference type="RefSeq" id="XP_067749161.1">
    <property type="nucleotide sequence ID" value="XM_067886486.1"/>
</dbReference>
<comment type="subcellular location">
    <subcellularLocation>
        <location evidence="3">Cell membrane</location>
    </subcellularLocation>
    <subcellularLocation>
        <location evidence="2">Secreted</location>
        <location evidence="2">Cell wall</location>
    </subcellularLocation>
</comment>
<feature type="chain" id="PRO_5003587062" description="glucan endo-1,3-beta-D-glucosidase" evidence="21">
    <location>
        <begin position="24"/>
        <end position="561"/>
    </location>
</feature>
<feature type="compositionally biased region" description="Low complexity" evidence="20">
    <location>
        <begin position="363"/>
        <end position="460"/>
    </location>
</feature>
<sequence>MVWSSTMRVYALAVAVAMGVADAGPLSTGICYAPWHHATVDNDVVGKDMSQIGEYFSSIRTFQALFSGVNVINSAAAAGIKVAVGVQLTEPALIDAEIQAVCDGYGANPSALEAVYVGNENLQNKDFGTFSADQLVGYITRVKACVGDTPVGSVQRINEWLSADGAPTLSAACDLIGVNIYPFFTAGPQTAVEKLQTQWEQLAAKYDTTKMHVTETGWPSEGESYGKNAPSVEGMQQYLDDYVAWSKTVPQSYWFMMYDTTVSYTGAEYEKHFGVFTADGTLKITVPSGDGSTKQVQTNTTDSSQQQSTAAPAVQTAATPAPVATTTPVYTFAHDGTASEATTGTVAPDPNADVTPAPTTPSTGDATQGGPTPAPTAPDAGVTPAPTTPDAGVTPAPTTPDAGVTPAPTIPEAGVTPAPTTPEAGATPAPTTPDVTPAPTAPDVTPAPTTPTVTPAPITPKTGVTPAPITPKTGVTPAPITPKTGVKPTPITPKTGVKPTPITPKVGVTPAPITPKVGVTPAPITPKVGVKLTPINPKGGVTPAPTAPDDEFTQKSTGVSK</sequence>
<evidence type="ECO:0000256" key="11">
    <source>
        <dbReference type="ARBA" id="ARBA00023136"/>
    </source>
</evidence>
<evidence type="ECO:0000256" key="1">
    <source>
        <dbReference type="ARBA" id="ARBA00000382"/>
    </source>
</evidence>
<dbReference type="InParanoid" id="H3GEZ8"/>
<evidence type="ECO:0000256" key="10">
    <source>
        <dbReference type="ARBA" id="ARBA00022801"/>
    </source>
</evidence>
<evidence type="ECO:0000256" key="13">
    <source>
        <dbReference type="ARBA" id="ARBA00023277"/>
    </source>
</evidence>
<comment type="catalytic activity">
    <reaction evidence="1">
        <text>Hydrolysis of (1-&gt;3)-beta-D-glucosidic linkages in (1-&gt;3)-beta-D-glucans.</text>
        <dbReference type="EC" id="3.2.1.39"/>
    </reaction>
</comment>
<evidence type="ECO:0000256" key="18">
    <source>
        <dbReference type="ARBA" id="ARBA00043078"/>
    </source>
</evidence>
<dbReference type="Gene3D" id="3.20.20.80">
    <property type="entry name" value="Glycosidases"/>
    <property type="match status" value="1"/>
</dbReference>
<keyword evidence="10" id="KW-0378">Hydrolase</keyword>
<reference evidence="23" key="1">
    <citation type="journal article" date="2006" name="Science">
        <title>Phytophthora genome sequences uncover evolutionary origins and mechanisms of pathogenesis.</title>
        <authorList>
            <person name="Tyler B.M."/>
            <person name="Tripathy S."/>
            <person name="Zhang X."/>
            <person name="Dehal P."/>
            <person name="Jiang R.H."/>
            <person name="Aerts A."/>
            <person name="Arredondo F.D."/>
            <person name="Baxter L."/>
            <person name="Bensasson D."/>
            <person name="Beynon J.L."/>
            <person name="Chapman J."/>
            <person name="Damasceno C.M."/>
            <person name="Dorrance A.E."/>
            <person name="Dou D."/>
            <person name="Dickerman A.W."/>
            <person name="Dubchak I.L."/>
            <person name="Garbelotto M."/>
            <person name="Gijzen M."/>
            <person name="Gordon S.G."/>
            <person name="Govers F."/>
            <person name="Grunwald N.J."/>
            <person name="Huang W."/>
            <person name="Ivors K.L."/>
            <person name="Jones R.W."/>
            <person name="Kamoun S."/>
            <person name="Krampis K."/>
            <person name="Lamour K.H."/>
            <person name="Lee M.K."/>
            <person name="McDonald W.H."/>
            <person name="Medina M."/>
            <person name="Meijer H.J."/>
            <person name="Nordberg E.K."/>
            <person name="Maclean D.J."/>
            <person name="Ospina-Giraldo M.D."/>
            <person name="Morris P.F."/>
            <person name="Phuntumart V."/>
            <person name="Putnam N.H."/>
            <person name="Rash S."/>
            <person name="Rose J.K."/>
            <person name="Sakihama Y."/>
            <person name="Salamov A.A."/>
            <person name="Savidor A."/>
            <person name="Scheuring C.F."/>
            <person name="Smith B.M."/>
            <person name="Sobral B.W."/>
            <person name="Terry A."/>
            <person name="Torto-Alalibo T.A."/>
            <person name="Win J."/>
            <person name="Xu Z."/>
            <person name="Zhang H."/>
            <person name="Grigoriev I.V."/>
            <person name="Rokhsar D.S."/>
            <person name="Boore J.L."/>
        </authorList>
    </citation>
    <scope>NUCLEOTIDE SEQUENCE [LARGE SCALE GENOMIC DNA]</scope>
    <source>
        <strain evidence="23">Pr102</strain>
    </source>
</reference>
<dbReference type="SUPFAM" id="SSF51445">
    <property type="entry name" value="(Trans)glycosidases"/>
    <property type="match status" value="1"/>
</dbReference>
<dbReference type="STRING" id="164328.H3GEZ8"/>
<evidence type="ECO:0000256" key="15">
    <source>
        <dbReference type="ARBA" id="ARBA00023326"/>
    </source>
</evidence>
<accession>H3GEZ8</accession>
<dbReference type="EMBL" id="DS566004">
    <property type="status" value="NOT_ANNOTATED_CDS"/>
    <property type="molecule type" value="Genomic_DNA"/>
</dbReference>
<dbReference type="eggNOG" id="ENOG502S5I3">
    <property type="taxonomic scope" value="Eukaryota"/>
</dbReference>
<evidence type="ECO:0000256" key="8">
    <source>
        <dbReference type="ARBA" id="ARBA00022525"/>
    </source>
</evidence>
<protein>
    <recommendedName>
        <fullName evidence="5">glucan endo-1,3-beta-D-glucosidase</fullName>
        <ecNumber evidence="5">3.2.1.39</ecNumber>
    </recommendedName>
    <alternativeName>
        <fullName evidence="18">Endo-1,3-beta-glucanase btgC</fullName>
    </alternativeName>
    <alternativeName>
        <fullName evidence="17">Laminarinase btgC</fullName>
    </alternativeName>
</protein>
<feature type="signal peptide" evidence="21">
    <location>
        <begin position="1"/>
        <end position="23"/>
    </location>
</feature>
<keyword evidence="23" id="KW-1185">Reference proteome</keyword>
<feature type="region of interest" description="Disordered" evidence="20">
    <location>
        <begin position="288"/>
        <end position="322"/>
    </location>
</feature>
<dbReference type="EC" id="3.2.1.39" evidence="5"/>
<evidence type="ECO:0000313" key="23">
    <source>
        <dbReference type="Proteomes" id="UP000005238"/>
    </source>
</evidence>
<evidence type="ECO:0000256" key="17">
    <source>
        <dbReference type="ARBA" id="ARBA00042373"/>
    </source>
</evidence>
<dbReference type="GO" id="GO:0042973">
    <property type="term" value="F:glucan endo-1,3-beta-D-glucosidase activity"/>
    <property type="evidence" value="ECO:0007669"/>
    <property type="project" value="UniProtKB-EC"/>
</dbReference>
<dbReference type="PANTHER" id="PTHR16631:SF17">
    <property type="entry name" value="GLUCAN ENDO-1,3-BETA-GLUCOSIDASE BTGC"/>
    <property type="match status" value="1"/>
</dbReference>
<keyword evidence="13" id="KW-0119">Carbohydrate metabolism</keyword>
<keyword evidence="8" id="KW-0964">Secreted</keyword>
<dbReference type="GeneID" id="94222311"/>
<dbReference type="AlphaFoldDB" id="H3GEZ8"/>